<protein>
    <submittedName>
        <fullName evidence="10">Serine endoprotease DegQ</fullName>
    </submittedName>
</protein>
<dbReference type="InterPro" id="IPR009003">
    <property type="entry name" value="Peptidase_S1_PA"/>
</dbReference>
<feature type="active site" description="Charge relay system" evidence="7">
    <location>
        <position position="148"/>
    </location>
</feature>
<dbReference type="PANTHER" id="PTHR22939:SF129">
    <property type="entry name" value="SERINE PROTEASE HTRA2, MITOCHONDRIAL"/>
    <property type="match status" value="1"/>
</dbReference>
<dbReference type="NCBIfam" id="TIGR02037">
    <property type="entry name" value="degP_htrA_DO"/>
    <property type="match status" value="1"/>
</dbReference>
<dbReference type="Proteomes" id="UP000296034">
    <property type="component" value="Unassembled WGS sequence"/>
</dbReference>
<accession>A0A2P5SYE3</accession>
<evidence type="ECO:0000256" key="7">
    <source>
        <dbReference type="PIRSR" id="PIRSR611782-1"/>
    </source>
</evidence>
<evidence type="ECO:0000256" key="2">
    <source>
        <dbReference type="ARBA" id="ARBA00022670"/>
    </source>
</evidence>
<dbReference type="AlphaFoldDB" id="A0A2P5SYE3"/>
<dbReference type="PANTHER" id="PTHR22939">
    <property type="entry name" value="SERINE PROTEASE FAMILY S1C HTRA-RELATED"/>
    <property type="match status" value="1"/>
</dbReference>
<gene>
    <name evidence="10" type="ORF">CRV11_02115</name>
</gene>
<evidence type="ECO:0000256" key="5">
    <source>
        <dbReference type="ARBA" id="ARBA00022801"/>
    </source>
</evidence>
<evidence type="ECO:0000259" key="9">
    <source>
        <dbReference type="PROSITE" id="PS50106"/>
    </source>
</evidence>
<evidence type="ECO:0000256" key="4">
    <source>
        <dbReference type="ARBA" id="ARBA00022737"/>
    </source>
</evidence>
<keyword evidence="6" id="KW-0720">Serine protease</keyword>
<feature type="binding site" evidence="8">
    <location>
        <position position="118"/>
    </location>
    <ligand>
        <name>substrate</name>
    </ligand>
</feature>
<dbReference type="EMBL" id="PDKS01000002">
    <property type="protein sequence ID" value="PPI87323.1"/>
    <property type="molecule type" value="Genomic_DNA"/>
</dbReference>
<dbReference type="CDD" id="cd10839">
    <property type="entry name" value="cpPDZ1_DegP-like"/>
    <property type="match status" value="1"/>
</dbReference>
<evidence type="ECO:0000256" key="6">
    <source>
        <dbReference type="ARBA" id="ARBA00022825"/>
    </source>
</evidence>
<dbReference type="Pfam" id="PF13365">
    <property type="entry name" value="Trypsin_2"/>
    <property type="match status" value="1"/>
</dbReference>
<evidence type="ECO:0000256" key="8">
    <source>
        <dbReference type="PIRSR" id="PIRSR611782-2"/>
    </source>
</evidence>
<keyword evidence="2 10" id="KW-0645">Protease</keyword>
<keyword evidence="3" id="KW-0732">Signal</keyword>
<proteinExistence type="inferred from homology"/>
<feature type="domain" description="PDZ" evidence="9">
    <location>
        <begin position="363"/>
        <end position="455"/>
    </location>
</feature>
<organism evidence="10 11">
    <name type="scientific">Candidatus Pantoea edessiphila</name>
    <dbReference type="NCBI Taxonomy" id="2044610"/>
    <lineage>
        <taxon>Bacteria</taxon>
        <taxon>Pseudomonadati</taxon>
        <taxon>Pseudomonadota</taxon>
        <taxon>Gammaproteobacteria</taxon>
        <taxon>Enterobacterales</taxon>
        <taxon>Erwiniaceae</taxon>
        <taxon>Pantoea</taxon>
    </lineage>
</organism>
<comment type="similarity">
    <text evidence="1">Belongs to the peptidase S1C family.</text>
</comment>
<feature type="domain" description="PDZ" evidence="9">
    <location>
        <begin position="266"/>
        <end position="357"/>
    </location>
</feature>
<comment type="caution">
    <text evidence="10">The sequence shown here is derived from an EMBL/GenBank/DDBJ whole genome shotgun (WGS) entry which is preliminary data.</text>
</comment>
<reference evidence="10 11" key="1">
    <citation type="journal article" date="2018" name="Genome Biol. Evol.">
        <title>Cladogenesis and Genomic Streamlining in Extracellular Endosymbionts of Tropical Stink Bugs.</title>
        <authorList>
            <person name="Otero-Bravo A."/>
            <person name="Goffredi S."/>
            <person name="Sabree Z.L."/>
        </authorList>
    </citation>
    <scope>NUCLEOTIDE SEQUENCE [LARGE SCALE GENOMIC DNA]</scope>
    <source>
        <strain evidence="10 11">SoET</strain>
    </source>
</reference>
<dbReference type="PRINTS" id="PR00834">
    <property type="entry name" value="PROTEASES2C"/>
</dbReference>
<feature type="active site" description="Charge relay system" evidence="7">
    <location>
        <position position="118"/>
    </location>
</feature>
<sequence>MDFYQRFHGFIRQNPFDSHDLFNNPDPFDHLDQFGHPDPFDHLDQFGHPDPFGHLDPFGHPDPFGHLDPFGHPDPFSHLDTFGRQDSFDIDDIPKKFKGLGSGIIINANKGYILTNYHVINGAKNIYVRLTDHSEYDATLIGYDQNSDIALIKIDGAKKLTQVKISNSNIQVGDFVIAIGNPFGLGQTATSGIISAVGRSGFNVEGIESFIQTDASINKGSSGGALINLNGELIGINTAILSSNGSNMGIGFAIPSDIAINFAQQLIKYGKINRSMLGVKGTEITIDMAKTLNLHDHHGVFITEVMPDSAAQKAGIKSGDIITLINQKPINNFNELHVKIGLLAPGENIKLVVIRNGKILSLNVNLKKNALKTLCKKSIFTILPGAALKNGRTKSGQKGIIVTDVEENTTADKLGLRKNDVIISINRKRTNIIDDMAKILKSNPSMLAINIIRDNENIYLLLR</sequence>
<dbReference type="Gene3D" id="2.30.42.10">
    <property type="match status" value="2"/>
</dbReference>
<evidence type="ECO:0000256" key="1">
    <source>
        <dbReference type="ARBA" id="ARBA00010541"/>
    </source>
</evidence>
<feature type="binding site" evidence="8">
    <location>
        <position position="148"/>
    </location>
    <ligand>
        <name>substrate</name>
    </ligand>
</feature>
<feature type="binding site" evidence="8">
    <location>
        <begin position="220"/>
        <end position="222"/>
    </location>
    <ligand>
        <name>substrate</name>
    </ligand>
</feature>
<dbReference type="InterPro" id="IPR001478">
    <property type="entry name" value="PDZ"/>
</dbReference>
<dbReference type="Gene3D" id="2.40.10.120">
    <property type="match status" value="1"/>
</dbReference>
<dbReference type="InterPro" id="IPR036034">
    <property type="entry name" value="PDZ_sf"/>
</dbReference>
<evidence type="ECO:0000313" key="11">
    <source>
        <dbReference type="Proteomes" id="UP000296034"/>
    </source>
</evidence>
<dbReference type="InterPro" id="IPR001940">
    <property type="entry name" value="Peptidase_S1C"/>
</dbReference>
<dbReference type="CDD" id="cd23084">
    <property type="entry name" value="cpPDZ2_DegP-like"/>
    <property type="match status" value="1"/>
</dbReference>
<evidence type="ECO:0000313" key="10">
    <source>
        <dbReference type="EMBL" id="PPI87323.1"/>
    </source>
</evidence>
<dbReference type="InterPro" id="IPR011782">
    <property type="entry name" value="Pept_S1C_Do"/>
</dbReference>
<dbReference type="SUPFAM" id="SSF50494">
    <property type="entry name" value="Trypsin-like serine proteases"/>
    <property type="match status" value="1"/>
</dbReference>
<name>A0A2P5SYE3_9GAMM</name>
<dbReference type="SUPFAM" id="SSF50156">
    <property type="entry name" value="PDZ domain-like"/>
    <property type="match status" value="2"/>
</dbReference>
<dbReference type="PROSITE" id="PS50106">
    <property type="entry name" value="PDZ"/>
    <property type="match status" value="2"/>
</dbReference>
<feature type="active site" description="Charge relay system" evidence="7">
    <location>
        <position position="222"/>
    </location>
</feature>
<dbReference type="GO" id="GO:0004252">
    <property type="term" value="F:serine-type endopeptidase activity"/>
    <property type="evidence" value="ECO:0007669"/>
    <property type="project" value="InterPro"/>
</dbReference>
<feature type="binding site" evidence="8">
    <location>
        <begin position="277"/>
        <end position="281"/>
    </location>
    <ligand>
        <name>substrate</name>
    </ligand>
</feature>
<keyword evidence="5" id="KW-0378">Hydrolase</keyword>
<dbReference type="GO" id="GO:0006508">
    <property type="term" value="P:proteolysis"/>
    <property type="evidence" value="ECO:0007669"/>
    <property type="project" value="UniProtKB-KW"/>
</dbReference>
<keyword evidence="4" id="KW-0677">Repeat</keyword>
<dbReference type="SMART" id="SM00228">
    <property type="entry name" value="PDZ"/>
    <property type="match status" value="2"/>
</dbReference>
<evidence type="ECO:0000256" key="3">
    <source>
        <dbReference type="ARBA" id="ARBA00022729"/>
    </source>
</evidence>
<dbReference type="Pfam" id="PF00595">
    <property type="entry name" value="PDZ"/>
    <property type="match status" value="2"/>
</dbReference>